<dbReference type="CDD" id="cd07064">
    <property type="entry name" value="AlkD_like_1"/>
    <property type="match status" value="1"/>
</dbReference>
<comment type="caution">
    <text evidence="1">The sequence shown here is derived from an EMBL/GenBank/DDBJ whole genome shotgun (WGS) entry which is preliminary data.</text>
</comment>
<sequence length="214" mass="25039">MTAETFFLQGDPANAAPMAHYMRNRFPFLGVKTPERKRQLRPLIAASRTWSTEALRGAVAALYARPEREYQYAAIDLASARVRQWTLTDMRWLAEFVPVKAWWDSVDAWRMVFGRYIARHPAEKAAIFDWFFGQDDFWLRRVGITLQLMEKTQTDTAMLSRAILADRTTPEFFIQKAIGWALRQYSKTDSDWVRAFMRDHELMSLAVREGSKYL</sequence>
<protein>
    <submittedName>
        <fullName evidence="1">DNA alkylation repair protein</fullName>
    </submittedName>
</protein>
<dbReference type="Proteomes" id="UP001597192">
    <property type="component" value="Unassembled WGS sequence"/>
</dbReference>
<reference evidence="2" key="1">
    <citation type="journal article" date="2019" name="Int. J. Syst. Evol. Microbiol.">
        <title>The Global Catalogue of Microorganisms (GCM) 10K type strain sequencing project: providing services to taxonomists for standard genome sequencing and annotation.</title>
        <authorList>
            <consortium name="The Broad Institute Genomics Platform"/>
            <consortium name="The Broad Institute Genome Sequencing Center for Infectious Disease"/>
            <person name="Wu L."/>
            <person name="Ma J."/>
        </authorList>
    </citation>
    <scope>NUCLEOTIDE SEQUENCE [LARGE SCALE GENOMIC DNA]</scope>
    <source>
        <strain evidence="2">CCM 8947</strain>
    </source>
</reference>
<dbReference type="SUPFAM" id="SSF48371">
    <property type="entry name" value="ARM repeat"/>
    <property type="match status" value="1"/>
</dbReference>
<dbReference type="Pfam" id="PF08713">
    <property type="entry name" value="DNA_alkylation"/>
    <property type="match status" value="1"/>
</dbReference>
<name>A0ABW4CQE0_9LACO</name>
<proteinExistence type="predicted"/>
<dbReference type="RefSeq" id="WP_164510087.1">
    <property type="nucleotide sequence ID" value="NZ_JBHTOG010000038.1"/>
</dbReference>
<dbReference type="EMBL" id="JBHTOG010000038">
    <property type="protein sequence ID" value="MFD1432497.1"/>
    <property type="molecule type" value="Genomic_DNA"/>
</dbReference>
<keyword evidence="2" id="KW-1185">Reference proteome</keyword>
<gene>
    <name evidence="1" type="ORF">ACFQ47_07345</name>
</gene>
<dbReference type="InterPro" id="IPR016024">
    <property type="entry name" value="ARM-type_fold"/>
</dbReference>
<dbReference type="PANTHER" id="PTHR34070">
    <property type="entry name" value="ARMADILLO-TYPE FOLD"/>
    <property type="match status" value="1"/>
</dbReference>
<accession>A0ABW4CQE0</accession>
<dbReference type="Gene3D" id="1.25.40.290">
    <property type="entry name" value="ARM repeat domains"/>
    <property type="match status" value="1"/>
</dbReference>
<dbReference type="InterPro" id="IPR014825">
    <property type="entry name" value="DNA_alkylation"/>
</dbReference>
<dbReference type="Gene3D" id="1.20.1660.10">
    <property type="entry name" value="Hypothetical protein (EF3068)"/>
    <property type="match status" value="1"/>
</dbReference>
<dbReference type="PANTHER" id="PTHR34070:SF1">
    <property type="entry name" value="DNA ALKYLATION REPAIR PROTEIN"/>
    <property type="match status" value="1"/>
</dbReference>
<organism evidence="1 2">
    <name type="scientific">Lacticaseibacillus yichunensis</name>
    <dbReference type="NCBI Taxonomy" id="2486015"/>
    <lineage>
        <taxon>Bacteria</taxon>
        <taxon>Bacillati</taxon>
        <taxon>Bacillota</taxon>
        <taxon>Bacilli</taxon>
        <taxon>Lactobacillales</taxon>
        <taxon>Lactobacillaceae</taxon>
        <taxon>Lacticaseibacillus</taxon>
    </lineage>
</organism>
<evidence type="ECO:0000313" key="2">
    <source>
        <dbReference type="Proteomes" id="UP001597192"/>
    </source>
</evidence>
<evidence type="ECO:0000313" key="1">
    <source>
        <dbReference type="EMBL" id="MFD1432497.1"/>
    </source>
</evidence>